<dbReference type="Proteomes" id="UP000639274">
    <property type="component" value="Chromosome"/>
</dbReference>
<sequence>MIKAAETRILRALLRQLDARSTSVLQSRWLIILMWPVTAAVFLVLFQLEPTIGSVGIAIGSMLVGAAVATVAIYRGAFEQWAVVRRFLDQEAIRSRLRELEA</sequence>
<name>A0A974XX15_9GAMM</name>
<gene>
    <name evidence="2" type="ORF">I8J32_011505</name>
</gene>
<evidence type="ECO:0000313" key="3">
    <source>
        <dbReference type="Proteomes" id="UP000639274"/>
    </source>
</evidence>
<protein>
    <submittedName>
        <fullName evidence="2">Uncharacterized protein</fullName>
    </submittedName>
</protein>
<keyword evidence="1" id="KW-0812">Transmembrane</keyword>
<evidence type="ECO:0000256" key="1">
    <source>
        <dbReference type="SAM" id="Phobius"/>
    </source>
</evidence>
<dbReference type="KEGG" id="lsf:I8J32_011505"/>
<keyword evidence="3" id="KW-1185">Reference proteome</keyword>
<dbReference type="RefSeq" id="WP_200612219.1">
    <property type="nucleotide sequence ID" value="NZ_CP071518.1"/>
</dbReference>
<keyword evidence="1" id="KW-0472">Membrane</keyword>
<proteinExistence type="predicted"/>
<accession>A0A974XX15</accession>
<dbReference type="AlphaFoldDB" id="A0A974XX15"/>
<dbReference type="EMBL" id="CP071518">
    <property type="protein sequence ID" value="QSX77387.1"/>
    <property type="molecule type" value="Genomic_DNA"/>
</dbReference>
<feature type="transmembrane region" description="Helical" evidence="1">
    <location>
        <begin position="54"/>
        <end position="77"/>
    </location>
</feature>
<reference evidence="2 3" key="1">
    <citation type="submission" date="2021-03" db="EMBL/GenBank/DDBJ databases">
        <title>Lysobacter sp. nov. isolated from soil of gangwondo yeongwol, south Korea.</title>
        <authorList>
            <person name="Kim K.R."/>
            <person name="Kim K.H."/>
            <person name="Jeon C.O."/>
        </authorList>
    </citation>
    <scope>NUCLEOTIDE SEQUENCE [LARGE SCALE GENOMIC DNA]</scope>
    <source>
        <strain evidence="2 3">R19</strain>
    </source>
</reference>
<feature type="transmembrane region" description="Helical" evidence="1">
    <location>
        <begin position="29"/>
        <end position="48"/>
    </location>
</feature>
<organism evidence="2 3">
    <name type="scientific">Agrilutibacter solisilvae</name>
    <dbReference type="NCBI Taxonomy" id="2763317"/>
    <lineage>
        <taxon>Bacteria</taxon>
        <taxon>Pseudomonadati</taxon>
        <taxon>Pseudomonadota</taxon>
        <taxon>Gammaproteobacteria</taxon>
        <taxon>Lysobacterales</taxon>
        <taxon>Lysobacteraceae</taxon>
        <taxon>Agrilutibacter</taxon>
    </lineage>
</organism>
<evidence type="ECO:0000313" key="2">
    <source>
        <dbReference type="EMBL" id="QSX77387.1"/>
    </source>
</evidence>
<keyword evidence="1" id="KW-1133">Transmembrane helix</keyword>